<name>A0A4S8KUL0_DENBC</name>
<protein>
    <submittedName>
        <fullName evidence="1">Uncharacterized protein</fullName>
    </submittedName>
</protein>
<evidence type="ECO:0000313" key="2">
    <source>
        <dbReference type="Proteomes" id="UP000297245"/>
    </source>
</evidence>
<accession>A0A4S8KUL0</accession>
<reference evidence="1 2" key="1">
    <citation type="journal article" date="2019" name="Nat. Ecol. Evol.">
        <title>Megaphylogeny resolves global patterns of mushroom evolution.</title>
        <authorList>
            <person name="Varga T."/>
            <person name="Krizsan K."/>
            <person name="Foldi C."/>
            <person name="Dima B."/>
            <person name="Sanchez-Garcia M."/>
            <person name="Sanchez-Ramirez S."/>
            <person name="Szollosi G.J."/>
            <person name="Szarkandi J.G."/>
            <person name="Papp V."/>
            <person name="Albert L."/>
            <person name="Andreopoulos W."/>
            <person name="Angelini C."/>
            <person name="Antonin V."/>
            <person name="Barry K.W."/>
            <person name="Bougher N.L."/>
            <person name="Buchanan P."/>
            <person name="Buyck B."/>
            <person name="Bense V."/>
            <person name="Catcheside P."/>
            <person name="Chovatia M."/>
            <person name="Cooper J."/>
            <person name="Damon W."/>
            <person name="Desjardin D."/>
            <person name="Finy P."/>
            <person name="Geml J."/>
            <person name="Haridas S."/>
            <person name="Hughes K."/>
            <person name="Justo A."/>
            <person name="Karasinski D."/>
            <person name="Kautmanova I."/>
            <person name="Kiss B."/>
            <person name="Kocsube S."/>
            <person name="Kotiranta H."/>
            <person name="LaButti K.M."/>
            <person name="Lechner B.E."/>
            <person name="Liimatainen K."/>
            <person name="Lipzen A."/>
            <person name="Lukacs Z."/>
            <person name="Mihaltcheva S."/>
            <person name="Morgado L.N."/>
            <person name="Niskanen T."/>
            <person name="Noordeloos M.E."/>
            <person name="Ohm R.A."/>
            <person name="Ortiz-Santana B."/>
            <person name="Ovrebo C."/>
            <person name="Racz N."/>
            <person name="Riley R."/>
            <person name="Savchenko A."/>
            <person name="Shiryaev A."/>
            <person name="Soop K."/>
            <person name="Spirin V."/>
            <person name="Szebenyi C."/>
            <person name="Tomsovsky M."/>
            <person name="Tulloss R.E."/>
            <person name="Uehling J."/>
            <person name="Grigoriev I.V."/>
            <person name="Vagvolgyi C."/>
            <person name="Papp T."/>
            <person name="Martin F.M."/>
            <person name="Miettinen O."/>
            <person name="Hibbett D.S."/>
            <person name="Nagy L.G."/>
        </authorList>
    </citation>
    <scope>NUCLEOTIDE SEQUENCE [LARGE SCALE GENOMIC DNA]</scope>
    <source>
        <strain evidence="1 2">CBS 962.96</strain>
    </source>
</reference>
<dbReference type="EMBL" id="ML180013">
    <property type="protein sequence ID" value="THU79549.1"/>
    <property type="molecule type" value="Genomic_DNA"/>
</dbReference>
<evidence type="ECO:0000313" key="1">
    <source>
        <dbReference type="EMBL" id="THU79549.1"/>
    </source>
</evidence>
<keyword evidence="2" id="KW-1185">Reference proteome</keyword>
<organism evidence="1 2">
    <name type="scientific">Dendrothele bispora (strain CBS 962.96)</name>
    <dbReference type="NCBI Taxonomy" id="1314807"/>
    <lineage>
        <taxon>Eukaryota</taxon>
        <taxon>Fungi</taxon>
        <taxon>Dikarya</taxon>
        <taxon>Basidiomycota</taxon>
        <taxon>Agaricomycotina</taxon>
        <taxon>Agaricomycetes</taxon>
        <taxon>Agaricomycetidae</taxon>
        <taxon>Agaricales</taxon>
        <taxon>Agaricales incertae sedis</taxon>
        <taxon>Dendrothele</taxon>
    </lineage>
</organism>
<sequence>MAEYFRYLLLQRRHVTSRKEIRWIERQVRHYDSAAKVIAKGADYRLIAMCPSSERIIMRLLASRDSFIITIRSLVQQASVACGNEEDEQLYSTLTLTLRKFSMQSRSYPHEISRCMSSNQTPDVFDQHLYFKNMGVNTVTSSMWLLSGSSYLSHGIALVPYSIKLDVWTIWDLFIVRLTSIKTKDGIGGSLTKARRGSNQAWAMSDIGIEKTFSCRLETAMENIGKSDNVTLNHTACKS</sequence>
<proteinExistence type="predicted"/>
<gene>
    <name evidence="1" type="ORF">K435DRAFT_810636</name>
</gene>
<dbReference type="Proteomes" id="UP000297245">
    <property type="component" value="Unassembled WGS sequence"/>
</dbReference>
<dbReference type="AlphaFoldDB" id="A0A4S8KUL0"/>